<evidence type="ECO:0008006" key="5">
    <source>
        <dbReference type="Google" id="ProtNLM"/>
    </source>
</evidence>
<comment type="caution">
    <text evidence="2">The sequence shown here is derived from an EMBL/GenBank/DDBJ whole genome shotgun (WGS) entry which is preliminary data.</text>
</comment>
<name>A0A246GGF8_9FLAO</name>
<evidence type="ECO:0000313" key="2">
    <source>
        <dbReference type="EMBL" id="OWP83264.1"/>
    </source>
</evidence>
<protein>
    <recommendedName>
        <fullName evidence="5">DUF2946 domain-containing protein</fullName>
    </recommendedName>
</protein>
<dbReference type="EMBL" id="MTCZ01000138">
    <property type="protein sequence ID" value="OWP83264.1"/>
    <property type="molecule type" value="Genomic_DNA"/>
</dbReference>
<proteinExistence type="predicted"/>
<dbReference type="EMBL" id="JAZGZR010000027">
    <property type="protein sequence ID" value="MFK7050355.1"/>
    <property type="molecule type" value="Genomic_DNA"/>
</dbReference>
<reference evidence="2 3" key="1">
    <citation type="journal article" date="2017" name="Infect. Genet. Evol.">
        <title>Comparative genome analysis of fish pathogen Flavobacterium columnare reveals extensive sequence diversity within the species.</title>
        <authorList>
            <person name="Kayansamruaj P."/>
            <person name="Dong H.T."/>
            <person name="Hirono I."/>
            <person name="Kondo H."/>
            <person name="Senapin S."/>
            <person name="Rodkhum C."/>
        </authorList>
    </citation>
    <scope>NUCLEOTIDE SEQUENCE [LARGE SCALE GENOMIC DNA]</scope>
    <source>
        <strain evidence="2 3">1215</strain>
    </source>
</reference>
<evidence type="ECO:0000313" key="3">
    <source>
        <dbReference type="Proteomes" id="UP000197768"/>
    </source>
</evidence>
<keyword evidence="4" id="KW-1185">Reference proteome</keyword>
<reference evidence="1 4" key="2">
    <citation type="submission" date="2024-02" db="EMBL/GenBank/DDBJ databases">
        <title>Comparative Genomic Analysis of Flavobacterium Species Causing Columnaris Disease of Freshwater Fish in Thailand: Insights into Virulence and Resistance Mechanisms.</title>
        <authorList>
            <person name="Nguyen D."/>
            <person name="Chokmangmeepisarn P."/>
            <person name="Khianchaikhan K."/>
            <person name="Morishita M."/>
            <person name="Bunnoy A."/>
            <person name="Rodkhum C."/>
        </authorList>
    </citation>
    <scope>NUCLEOTIDE SEQUENCE [LARGE SCALE GENOMIC DNA]</scope>
    <source>
        <strain evidence="1 4">KCRT2007</strain>
    </source>
</reference>
<evidence type="ECO:0000313" key="4">
    <source>
        <dbReference type="Proteomes" id="UP001621813"/>
    </source>
</evidence>
<gene>
    <name evidence="2" type="ORF">BWK59_11410</name>
    <name evidence="1" type="ORF">V3Q77_10720</name>
</gene>
<sequence>MNKKVKIVSYLLLGVLSFVLAFQSLHSFEHLIEQLNKPHCKHRYDHSHTVVSHSHQDFDDCFTCHYSFSDYLDTALPVIDFLSINANTTYLFGYIERVSFFNGSLQNTRAPPFLLFN</sequence>
<dbReference type="Proteomes" id="UP001621813">
    <property type="component" value="Unassembled WGS sequence"/>
</dbReference>
<evidence type="ECO:0000313" key="1">
    <source>
        <dbReference type="EMBL" id="MFK7050355.1"/>
    </source>
</evidence>
<dbReference type="RefSeq" id="WP_088394003.1">
    <property type="nucleotide sequence ID" value="NZ_CP097869.1"/>
</dbReference>
<organism evidence="2 3">
    <name type="scientific">Flavobacterium davisii</name>
    <dbReference type="NCBI Taxonomy" id="2906077"/>
    <lineage>
        <taxon>Bacteria</taxon>
        <taxon>Pseudomonadati</taxon>
        <taxon>Bacteroidota</taxon>
        <taxon>Flavobacteriia</taxon>
        <taxon>Flavobacteriales</taxon>
        <taxon>Flavobacteriaceae</taxon>
        <taxon>Flavobacterium</taxon>
    </lineage>
</organism>
<dbReference type="Proteomes" id="UP000197768">
    <property type="component" value="Unassembled WGS sequence"/>
</dbReference>
<accession>A0A246GGF8</accession>
<dbReference type="AlphaFoldDB" id="A0A246GGF8"/>